<protein>
    <submittedName>
        <fullName evidence="2">Uncharacterized protein</fullName>
    </submittedName>
</protein>
<feature type="compositionally biased region" description="Polar residues" evidence="1">
    <location>
        <begin position="265"/>
        <end position="280"/>
    </location>
</feature>
<evidence type="ECO:0000313" key="3">
    <source>
        <dbReference type="Proteomes" id="UP001172159"/>
    </source>
</evidence>
<feature type="region of interest" description="Disordered" evidence="1">
    <location>
        <begin position="190"/>
        <end position="210"/>
    </location>
</feature>
<feature type="compositionally biased region" description="Basic and acidic residues" evidence="1">
    <location>
        <begin position="255"/>
        <end position="264"/>
    </location>
</feature>
<organism evidence="2 3">
    <name type="scientific">Apiosordaria backusii</name>
    <dbReference type="NCBI Taxonomy" id="314023"/>
    <lineage>
        <taxon>Eukaryota</taxon>
        <taxon>Fungi</taxon>
        <taxon>Dikarya</taxon>
        <taxon>Ascomycota</taxon>
        <taxon>Pezizomycotina</taxon>
        <taxon>Sordariomycetes</taxon>
        <taxon>Sordariomycetidae</taxon>
        <taxon>Sordariales</taxon>
        <taxon>Lasiosphaeriaceae</taxon>
        <taxon>Apiosordaria</taxon>
    </lineage>
</organism>
<feature type="compositionally biased region" description="Basic and acidic residues" evidence="1">
    <location>
        <begin position="282"/>
        <end position="292"/>
    </location>
</feature>
<dbReference type="Gene3D" id="2.130.10.10">
    <property type="entry name" value="YVTN repeat-like/Quinoprotein amine dehydrogenase"/>
    <property type="match status" value="1"/>
</dbReference>
<keyword evidence="3" id="KW-1185">Reference proteome</keyword>
<name>A0AA40ASR1_9PEZI</name>
<gene>
    <name evidence="2" type="ORF">B0T21DRAFT_351292</name>
</gene>
<dbReference type="AlphaFoldDB" id="A0AA40ASR1"/>
<feature type="compositionally biased region" description="Polar residues" evidence="1">
    <location>
        <begin position="396"/>
        <end position="415"/>
    </location>
</feature>
<accession>A0AA40ASR1</accession>
<feature type="compositionally biased region" description="Gly residues" evidence="1">
    <location>
        <begin position="986"/>
        <end position="1012"/>
    </location>
</feature>
<feature type="compositionally biased region" description="Pro residues" evidence="1">
    <location>
        <begin position="293"/>
        <end position="319"/>
    </location>
</feature>
<reference evidence="2" key="1">
    <citation type="submission" date="2023-06" db="EMBL/GenBank/DDBJ databases">
        <title>Genome-scale phylogeny and comparative genomics of the fungal order Sordariales.</title>
        <authorList>
            <consortium name="Lawrence Berkeley National Laboratory"/>
            <person name="Hensen N."/>
            <person name="Bonometti L."/>
            <person name="Westerberg I."/>
            <person name="Brannstrom I.O."/>
            <person name="Guillou S."/>
            <person name="Cros-Aarteil S."/>
            <person name="Calhoun S."/>
            <person name="Haridas S."/>
            <person name="Kuo A."/>
            <person name="Mondo S."/>
            <person name="Pangilinan J."/>
            <person name="Riley R."/>
            <person name="Labutti K."/>
            <person name="Andreopoulos B."/>
            <person name="Lipzen A."/>
            <person name="Chen C."/>
            <person name="Yanf M."/>
            <person name="Daum C."/>
            <person name="Ng V."/>
            <person name="Clum A."/>
            <person name="Steindorff A."/>
            <person name="Ohm R."/>
            <person name="Martin F."/>
            <person name="Silar P."/>
            <person name="Natvig D."/>
            <person name="Lalanne C."/>
            <person name="Gautier V."/>
            <person name="Ament-Velasquez S.L."/>
            <person name="Kruys A."/>
            <person name="Hutchinson M.I."/>
            <person name="Powell A.J."/>
            <person name="Barry K."/>
            <person name="Miller A.N."/>
            <person name="Grigoriev I.V."/>
            <person name="Debuchy R."/>
            <person name="Gladieux P."/>
            <person name="Thoren M.H."/>
            <person name="Johannesson H."/>
        </authorList>
    </citation>
    <scope>NUCLEOTIDE SEQUENCE</scope>
    <source>
        <strain evidence="2">CBS 540.89</strain>
    </source>
</reference>
<evidence type="ECO:0000313" key="2">
    <source>
        <dbReference type="EMBL" id="KAK0721329.1"/>
    </source>
</evidence>
<sequence length="1019" mass="111258">MEQHRKHSASRPIEYLLSGISSTSAILTRFIRSVRASHSDLSAVTRELSDLRLLLELLRDEPSIPLLLQAQMLLLLESCGNTLIRIDSILARCRDTSAWSQTGQAQIGQCRENLGLLREVLGLALDILSLDPSQQSNASEANTIKEDVKAEVERLRVKTQSTEKHDPDTSQVLALYLDAVTNCVRSFENSQAARERSGSEETVTTGDSVKPDKLSIEENLEAIRLSQKTPVPADKPKSNDEPAGKGAASHARPPMPHEDADKWTSSRTNAFSYYSGQPDSITVKRPEDHEPLPDMPPLPSPPPVQAPSAPPAHPLPESPTLPGRSGTSTPVPQREVNLPPPLTRSAWSHEDSPSTKSEPFGSGSYLEPESPTFAPERWSEPVPASQGYPETEHSRQISADPSQSPQSTRDSPRTSFSHHRINSGISEVSAIHSDTSSPQQPSPGPSMISAMSPYHQSPPFSPPPDYRRTPTPKSQWAHGMISPGLISPSLISPSVNTPSIIAPSIASASQLTIPTPAKHSGYQGRLEVTPVRHLTDKGKSSQILHIDTSPANMFVATKHDTKIVKIWSISKNAVHSTIKITSYVQPQVRSREYFIRSHAILSENATLIGITTHFGLTLEIFNFCKGGTSAKKVQVIDEAHRWAASKRDAYHTDYAPLVVYRPKGDRIDRFFLARHPSAKKPFWEDSTHSIEFLKAELPFVPKFPELAFSSDSPFLVAAAGPRPGDPPRAHTTILIAWLMKPTSDHKLRARTPNATVTSLEDEDRHKPYRVNIPEYPALQTALPASLIAHGSLAVSIWIPANHTDVAVPGGKYRRHPIPAPERFVVIWDLPANSTRIFAIPNVQACISPNCKYVAYCDANAGQFVIIEVETAEEIWKWPDAAKGNNNSNNNKNFAGFGRQFEDLHKVTVFEFSPDGKMLVVGDDKGSLGVYEVEKGEERFELGSGMEVSLADVGHYPAEVVGGVGQNQSRFSNSSLYVPLGWQGQQQQGGGGGSGSSGSGSGTLRGWLHGGRNGVNELHS</sequence>
<dbReference type="InterPro" id="IPR036322">
    <property type="entry name" value="WD40_repeat_dom_sf"/>
</dbReference>
<dbReference type="InterPro" id="IPR015943">
    <property type="entry name" value="WD40/YVTN_repeat-like_dom_sf"/>
</dbReference>
<evidence type="ECO:0000256" key="1">
    <source>
        <dbReference type="SAM" id="MobiDB-lite"/>
    </source>
</evidence>
<dbReference type="SUPFAM" id="SSF50978">
    <property type="entry name" value="WD40 repeat-like"/>
    <property type="match status" value="1"/>
</dbReference>
<comment type="caution">
    <text evidence="2">The sequence shown here is derived from an EMBL/GenBank/DDBJ whole genome shotgun (WGS) entry which is preliminary data.</text>
</comment>
<feature type="compositionally biased region" description="Basic and acidic residues" evidence="1">
    <location>
        <begin position="234"/>
        <end position="243"/>
    </location>
</feature>
<feature type="region of interest" description="Disordered" evidence="1">
    <location>
        <begin position="430"/>
        <end position="480"/>
    </location>
</feature>
<feature type="region of interest" description="Disordered" evidence="1">
    <location>
        <begin position="981"/>
        <end position="1019"/>
    </location>
</feature>
<feature type="region of interest" description="Disordered" evidence="1">
    <location>
        <begin position="223"/>
        <end position="418"/>
    </location>
</feature>
<dbReference type="EMBL" id="JAUKTV010000012">
    <property type="protein sequence ID" value="KAK0721329.1"/>
    <property type="molecule type" value="Genomic_DNA"/>
</dbReference>
<dbReference type="Proteomes" id="UP001172159">
    <property type="component" value="Unassembled WGS sequence"/>
</dbReference>
<proteinExistence type="predicted"/>